<gene>
    <name evidence="2" type="ORF">OHT75_09100</name>
</gene>
<protein>
    <submittedName>
        <fullName evidence="2">Uncharacterized protein</fullName>
    </submittedName>
</protein>
<sequence>MKKVTLIPIFVGVFICFTSAHSATADGSFDATITNVCGITMNDASGVIGLDDTLSGDGVQLTAYDNFDATTTLNLGAVTTLDSVLTNLFSTTGLDSGDTIAYTLTGAGRVDGYLTSTDFSTGGTVINKNEPLDVEVTIPFSNQEIPYGDINITTTFVVICGS</sequence>
<feature type="signal peptide" evidence="1">
    <location>
        <begin position="1"/>
        <end position="25"/>
    </location>
</feature>
<comment type="caution">
    <text evidence="2">The sequence shown here is derived from an EMBL/GenBank/DDBJ whole genome shotgun (WGS) entry which is preliminary data.</text>
</comment>
<evidence type="ECO:0000256" key="1">
    <source>
        <dbReference type="SAM" id="SignalP"/>
    </source>
</evidence>
<organism evidence="2 3">
    <name type="scientific">Shewanella subflava</name>
    <dbReference type="NCBI Taxonomy" id="2986476"/>
    <lineage>
        <taxon>Bacteria</taxon>
        <taxon>Pseudomonadati</taxon>
        <taxon>Pseudomonadota</taxon>
        <taxon>Gammaproteobacteria</taxon>
        <taxon>Alteromonadales</taxon>
        <taxon>Shewanellaceae</taxon>
        <taxon>Shewanella</taxon>
    </lineage>
</organism>
<keyword evidence="1" id="KW-0732">Signal</keyword>
<dbReference type="RefSeq" id="WP_264726169.1">
    <property type="nucleotide sequence ID" value="NZ_JAPDMX010000023.1"/>
</dbReference>
<evidence type="ECO:0000313" key="3">
    <source>
        <dbReference type="Proteomes" id="UP001163714"/>
    </source>
</evidence>
<dbReference type="Proteomes" id="UP001163714">
    <property type="component" value="Unassembled WGS sequence"/>
</dbReference>
<name>A0ABT3I9D9_9GAMM</name>
<evidence type="ECO:0000313" key="2">
    <source>
        <dbReference type="EMBL" id="MCW3172633.1"/>
    </source>
</evidence>
<keyword evidence="3" id="KW-1185">Reference proteome</keyword>
<feature type="chain" id="PRO_5045760300" evidence="1">
    <location>
        <begin position="26"/>
        <end position="162"/>
    </location>
</feature>
<reference evidence="2" key="1">
    <citation type="submission" date="2022-10" db="EMBL/GenBank/DDBJ databases">
        <title>Shewanella flava sp. nov, isolated from the estuary of the Fenhe River into the Yellow River.</title>
        <authorList>
            <person name="Li Y."/>
        </authorList>
    </citation>
    <scope>NUCLEOTIDE SEQUENCE</scope>
    <source>
        <strain evidence="2">FYR11-62</strain>
    </source>
</reference>
<accession>A0ABT3I9D9</accession>
<proteinExistence type="predicted"/>
<dbReference type="EMBL" id="JAPDMX010000023">
    <property type="protein sequence ID" value="MCW3172633.1"/>
    <property type="molecule type" value="Genomic_DNA"/>
</dbReference>